<dbReference type="Proteomes" id="UP000199075">
    <property type="component" value="Unassembled WGS sequence"/>
</dbReference>
<proteinExistence type="predicted"/>
<accession>A0A1H0IB50</accession>
<keyword evidence="2" id="KW-1185">Reference proteome</keyword>
<dbReference type="RefSeq" id="WP_089678347.1">
    <property type="nucleotide sequence ID" value="NZ_FNIV01000005.1"/>
</dbReference>
<protein>
    <submittedName>
        <fullName evidence="1">Uncharacterized protein</fullName>
    </submittedName>
</protein>
<organism evidence="1 2">
    <name type="scientific">Halomonas shengliensis</name>
    <dbReference type="NCBI Taxonomy" id="419597"/>
    <lineage>
        <taxon>Bacteria</taxon>
        <taxon>Pseudomonadati</taxon>
        <taxon>Pseudomonadota</taxon>
        <taxon>Gammaproteobacteria</taxon>
        <taxon>Oceanospirillales</taxon>
        <taxon>Halomonadaceae</taxon>
        <taxon>Halomonas</taxon>
    </lineage>
</organism>
<gene>
    <name evidence="1" type="ORF">SAMN04487957_10555</name>
</gene>
<dbReference type="STRING" id="419597.SAMN04487957_10555"/>
<dbReference type="OrthoDB" id="5703386at2"/>
<dbReference type="EMBL" id="FNIV01000005">
    <property type="protein sequence ID" value="SDO28679.1"/>
    <property type="molecule type" value="Genomic_DNA"/>
</dbReference>
<name>A0A1H0IB50_9GAMM</name>
<reference evidence="2" key="1">
    <citation type="submission" date="2016-10" db="EMBL/GenBank/DDBJ databases">
        <authorList>
            <person name="Varghese N."/>
            <person name="Submissions S."/>
        </authorList>
    </citation>
    <scope>NUCLEOTIDE SEQUENCE [LARGE SCALE GENOMIC DNA]</scope>
    <source>
        <strain evidence="2">CGMCC 1.6444</strain>
    </source>
</reference>
<dbReference type="AlphaFoldDB" id="A0A1H0IB50"/>
<evidence type="ECO:0000313" key="1">
    <source>
        <dbReference type="EMBL" id="SDO28679.1"/>
    </source>
</evidence>
<sequence length="247" mass="28085">MGATAWPEEHLAIIADEYPKGGVAAVRRRLSTKRSDAAIRSTAARLGAKRGKGYQRQPMTPQLLSELNKAYRSKAPNLQALADKHGVNVGWLKYQARTRGLARTKKSHRWAPEADEILTERCEGLSPSQARRHLTKAGFYYPLTSVAWRMQVLKVSTECTDAMTPKHISQALGVDFKAVRRWIDSGHLKPWKRDNHLGEPHHYTWVKHEDLRAFLIKHPGEIDLRRIPPAFHHWFIDLLGNRKGDAA</sequence>
<evidence type="ECO:0000313" key="2">
    <source>
        <dbReference type="Proteomes" id="UP000199075"/>
    </source>
</evidence>